<reference evidence="7 8" key="1">
    <citation type="submission" date="2023-08" db="EMBL/GenBank/DDBJ databases">
        <title>Black Yeasts Isolated from many extreme environments.</title>
        <authorList>
            <person name="Coleine C."/>
            <person name="Stajich J.E."/>
            <person name="Selbmann L."/>
        </authorList>
    </citation>
    <scope>NUCLEOTIDE SEQUENCE [LARGE SCALE GENOMIC DNA]</scope>
    <source>
        <strain evidence="7 8">CCFEE 5935</strain>
    </source>
</reference>
<evidence type="ECO:0000256" key="3">
    <source>
        <dbReference type="PIRSR" id="PIRSR001221-1"/>
    </source>
</evidence>
<feature type="domain" description="Amidase" evidence="6">
    <location>
        <begin position="79"/>
        <end position="534"/>
    </location>
</feature>
<proteinExistence type="inferred from homology"/>
<dbReference type="PANTHER" id="PTHR46072:SF2">
    <property type="entry name" value="AMIDASE (EUROFUNG)"/>
    <property type="match status" value="1"/>
</dbReference>
<feature type="binding site" evidence="4">
    <location>
        <begin position="231"/>
        <end position="234"/>
    </location>
    <ligand>
        <name>substrate</name>
    </ligand>
</feature>
<feature type="region of interest" description="Disordered" evidence="5">
    <location>
        <begin position="1"/>
        <end position="27"/>
    </location>
</feature>
<evidence type="ECO:0000313" key="8">
    <source>
        <dbReference type="Proteomes" id="UP001337655"/>
    </source>
</evidence>
<dbReference type="PIRSF" id="PIRSF001221">
    <property type="entry name" value="Amidase_fungi"/>
    <property type="match status" value="1"/>
</dbReference>
<dbReference type="Gene3D" id="3.90.1300.10">
    <property type="entry name" value="Amidase signature (AS) domain"/>
    <property type="match status" value="1"/>
</dbReference>
<evidence type="ECO:0000256" key="4">
    <source>
        <dbReference type="PIRSR" id="PIRSR001221-2"/>
    </source>
</evidence>
<dbReference type="InterPro" id="IPR036928">
    <property type="entry name" value="AS_sf"/>
</dbReference>
<comment type="caution">
    <text evidence="7">The sequence shown here is derived from an EMBL/GenBank/DDBJ whole genome shotgun (WGS) entry which is preliminary data.</text>
</comment>
<name>A0AAV9P5N7_9PEZI</name>
<feature type="binding site" evidence="4">
    <location>
        <position position="184"/>
    </location>
    <ligand>
        <name>substrate</name>
    </ligand>
</feature>
<dbReference type="AlphaFoldDB" id="A0AAV9P5N7"/>
<keyword evidence="8" id="KW-1185">Reference proteome</keyword>
<dbReference type="RefSeq" id="XP_064656411.1">
    <property type="nucleotide sequence ID" value="XM_064805306.1"/>
</dbReference>
<dbReference type="EC" id="3.5.1.4" evidence="7"/>
<dbReference type="GeneID" id="89929406"/>
<organism evidence="7 8">
    <name type="scientific">Saxophila tyrrhenica</name>
    <dbReference type="NCBI Taxonomy" id="1690608"/>
    <lineage>
        <taxon>Eukaryota</taxon>
        <taxon>Fungi</taxon>
        <taxon>Dikarya</taxon>
        <taxon>Ascomycota</taxon>
        <taxon>Pezizomycotina</taxon>
        <taxon>Dothideomycetes</taxon>
        <taxon>Dothideomycetidae</taxon>
        <taxon>Mycosphaerellales</taxon>
        <taxon>Extremaceae</taxon>
        <taxon>Saxophila</taxon>
    </lineage>
</organism>
<protein>
    <submittedName>
        <fullName evidence="7">Amidase</fullName>
        <ecNumber evidence="7">3.5.1.4</ecNumber>
    </submittedName>
</protein>
<evidence type="ECO:0000256" key="1">
    <source>
        <dbReference type="ARBA" id="ARBA00009199"/>
    </source>
</evidence>
<gene>
    <name evidence="7" type="primary">TR02</name>
    <name evidence="7" type="ORF">LTR77_008072</name>
</gene>
<dbReference type="PANTHER" id="PTHR46072">
    <property type="entry name" value="AMIDASE-RELATED-RELATED"/>
    <property type="match status" value="1"/>
</dbReference>
<evidence type="ECO:0000256" key="5">
    <source>
        <dbReference type="SAM" id="MobiDB-lite"/>
    </source>
</evidence>
<dbReference type="InterPro" id="IPR023631">
    <property type="entry name" value="Amidase_dom"/>
</dbReference>
<feature type="binding site" evidence="4">
    <location>
        <position position="210"/>
    </location>
    <ligand>
        <name>substrate</name>
    </ligand>
</feature>
<accession>A0AAV9P5N7</accession>
<sequence length="551" mass="61177">MSTTEPWQNIVARKQDERSSKIPPEWKIPGDLLPPSEVLDVQDFPRTSGFFTDRELLITESSASDVVDQIATSTWSSEEVVRAVCKRAACAQQLLNCVTEIYFDQAIARAKELDYHLKREGKTIGPLHGLPISLKDQFNVPGLDSTIGYVSYAFKPATEPSTLAKLLLDAGAVLYVKSNVPSTLMMGESVNNTFGRTVNPRNRNLTTGGSSGGESALVTFRASFLGVGTDIGGSIRHPCSYTGLFGLRPSHGRISYQHVVNTYVGQEAVRSCAGPMCRSAKDVRLFMSTMASQQPWIHDPQCIPLPWRAEQEVLPEQLCFGFGLGDGTVTPTPPLRRAMEITKAKLQAAGHRVIDFVPTEMAEASRIIYQMWSADGFEEFRRDRDASGEPLHPDLERWMANTEHAHSISSTWQNQNQRAHLARKWLDKWQATQKETGTGRPIDGLIVPSTPFPAIRHDGGYPWHYGTLSPLLDLTTGVFPVTKVDLEKDKVSPDFQPISEKDKEVMEYYGCPENHENALIGLAIVGRRLEEEKVTRMLQVMSDVVGVDYAT</sequence>
<dbReference type="EMBL" id="JAVRRT010000013">
    <property type="protein sequence ID" value="KAK5166529.1"/>
    <property type="molecule type" value="Genomic_DNA"/>
</dbReference>
<feature type="active site" description="Acyl-ester intermediate" evidence="3">
    <location>
        <position position="234"/>
    </location>
</feature>
<evidence type="ECO:0000259" key="6">
    <source>
        <dbReference type="Pfam" id="PF01425"/>
    </source>
</evidence>
<evidence type="ECO:0000256" key="2">
    <source>
        <dbReference type="ARBA" id="ARBA00022801"/>
    </source>
</evidence>
<dbReference type="GO" id="GO:0004040">
    <property type="term" value="F:amidase activity"/>
    <property type="evidence" value="ECO:0007669"/>
    <property type="project" value="UniProtKB-EC"/>
</dbReference>
<dbReference type="Proteomes" id="UP001337655">
    <property type="component" value="Unassembled WGS sequence"/>
</dbReference>
<dbReference type="SUPFAM" id="SSF75304">
    <property type="entry name" value="Amidase signature (AS) enzymes"/>
    <property type="match status" value="1"/>
</dbReference>
<feature type="active site" description="Charge relay system" evidence="3">
    <location>
        <position position="210"/>
    </location>
</feature>
<feature type="active site" description="Charge relay system" evidence="3">
    <location>
        <position position="135"/>
    </location>
</feature>
<keyword evidence="2 7" id="KW-0378">Hydrolase</keyword>
<evidence type="ECO:0000313" key="7">
    <source>
        <dbReference type="EMBL" id="KAK5166529.1"/>
    </source>
</evidence>
<dbReference type="Pfam" id="PF01425">
    <property type="entry name" value="Amidase"/>
    <property type="match status" value="1"/>
</dbReference>
<comment type="similarity">
    <text evidence="1">Belongs to the amidase family.</text>
</comment>